<dbReference type="EMBL" id="MPIN01000002">
    <property type="protein sequence ID" value="OJH41082.1"/>
    <property type="molecule type" value="Genomic_DNA"/>
</dbReference>
<evidence type="ECO:0000313" key="4">
    <source>
        <dbReference type="Proteomes" id="UP000182229"/>
    </source>
</evidence>
<keyword evidence="1" id="KW-0732">Signal</keyword>
<feature type="domain" description="Chalcone isomerase" evidence="2">
    <location>
        <begin position="24"/>
        <end position="177"/>
    </location>
</feature>
<gene>
    <name evidence="3" type="ORF">BON30_09255</name>
</gene>
<sequence>MVRMGWKLAGALTALLLSTGAAQAREFAGVRVPEEVTLQGRQLSLAHVELHQMFFFKVYVWSLYFEHPPRAKDEAISSNCIKRLQLRFLRHVTREQLVDAFRDGLARNAALRHSPLSDDLERLLGSLKDVPKGGELTLTYVPGGGLQVEGEATHGVHIGGKPFADALFVSWLENHPIFAN</sequence>
<evidence type="ECO:0000313" key="3">
    <source>
        <dbReference type="EMBL" id="OJH41082.1"/>
    </source>
</evidence>
<dbReference type="Gene3D" id="3.50.70.10">
    <property type="match status" value="1"/>
</dbReference>
<reference evidence="4" key="1">
    <citation type="submission" date="2016-11" db="EMBL/GenBank/DDBJ databases">
        <authorList>
            <person name="Shukria A."/>
            <person name="Stevens D.C."/>
        </authorList>
    </citation>
    <scope>NUCLEOTIDE SEQUENCE [LARGE SCALE GENOMIC DNA]</scope>
    <source>
        <strain evidence="4">Cbfe23</strain>
    </source>
</reference>
<accession>A0A1L9BFM8</accession>
<proteinExistence type="predicted"/>
<dbReference type="OrthoDB" id="9795336at2"/>
<dbReference type="Pfam" id="PF16036">
    <property type="entry name" value="Chalcone_3"/>
    <property type="match status" value="1"/>
</dbReference>
<dbReference type="InterPro" id="IPR016088">
    <property type="entry name" value="Chalcone_isomerase_3-sand"/>
</dbReference>
<evidence type="ECO:0000256" key="1">
    <source>
        <dbReference type="SAM" id="SignalP"/>
    </source>
</evidence>
<dbReference type="GO" id="GO:0016872">
    <property type="term" value="F:intramolecular lyase activity"/>
    <property type="evidence" value="ECO:0007669"/>
    <property type="project" value="InterPro"/>
</dbReference>
<protein>
    <recommendedName>
        <fullName evidence="2">Chalcone isomerase domain-containing protein</fullName>
    </recommendedName>
</protein>
<feature type="signal peptide" evidence="1">
    <location>
        <begin position="1"/>
        <end position="24"/>
    </location>
</feature>
<dbReference type="InterPro" id="IPR016087">
    <property type="entry name" value="Chalcone_isomerase"/>
</dbReference>
<dbReference type="SUPFAM" id="SSF54626">
    <property type="entry name" value="Chalcone isomerase"/>
    <property type="match status" value="1"/>
</dbReference>
<dbReference type="Proteomes" id="UP000182229">
    <property type="component" value="Unassembled WGS sequence"/>
</dbReference>
<dbReference type="InterPro" id="IPR036298">
    <property type="entry name" value="Chalcone_isomerase_sf"/>
</dbReference>
<evidence type="ECO:0000259" key="2">
    <source>
        <dbReference type="Pfam" id="PF16036"/>
    </source>
</evidence>
<name>A0A1L9BFM8_9BACT</name>
<keyword evidence="4" id="KW-1185">Reference proteome</keyword>
<reference evidence="3 4" key="2">
    <citation type="submission" date="2016-12" db="EMBL/GenBank/DDBJ databases">
        <title>Draft Genome Sequence of Cystobacter ferrugineus Strain Cbfe23.</title>
        <authorList>
            <person name="Akbar S."/>
            <person name="Dowd S.E."/>
            <person name="Stevens D.C."/>
        </authorList>
    </citation>
    <scope>NUCLEOTIDE SEQUENCE [LARGE SCALE GENOMIC DNA]</scope>
    <source>
        <strain evidence="3 4">Cbfe23</strain>
    </source>
</reference>
<dbReference type="AlphaFoldDB" id="A0A1L9BFM8"/>
<feature type="chain" id="PRO_5012973564" description="Chalcone isomerase domain-containing protein" evidence="1">
    <location>
        <begin position="25"/>
        <end position="180"/>
    </location>
</feature>
<dbReference type="STRING" id="83449.BON30_09255"/>
<organism evidence="3 4">
    <name type="scientific">Cystobacter ferrugineus</name>
    <dbReference type="NCBI Taxonomy" id="83449"/>
    <lineage>
        <taxon>Bacteria</taxon>
        <taxon>Pseudomonadati</taxon>
        <taxon>Myxococcota</taxon>
        <taxon>Myxococcia</taxon>
        <taxon>Myxococcales</taxon>
        <taxon>Cystobacterineae</taxon>
        <taxon>Archangiaceae</taxon>
        <taxon>Cystobacter</taxon>
    </lineage>
</organism>
<comment type="caution">
    <text evidence="3">The sequence shown here is derived from an EMBL/GenBank/DDBJ whole genome shotgun (WGS) entry which is preliminary data.</text>
</comment>